<dbReference type="Pfam" id="PF12802">
    <property type="entry name" value="MarR_2"/>
    <property type="match status" value="1"/>
</dbReference>
<keyword evidence="3" id="KW-1185">Reference proteome</keyword>
<dbReference type="PANTHER" id="PTHR33164:SF43">
    <property type="entry name" value="HTH-TYPE TRANSCRIPTIONAL REPRESSOR YETL"/>
    <property type="match status" value="1"/>
</dbReference>
<dbReference type="Gene3D" id="1.10.10.10">
    <property type="entry name" value="Winged helix-like DNA-binding domain superfamily/Winged helix DNA-binding domain"/>
    <property type="match status" value="1"/>
</dbReference>
<dbReference type="EMBL" id="CP096040">
    <property type="protein sequence ID" value="USQ95270.1"/>
    <property type="molecule type" value="Genomic_DNA"/>
</dbReference>
<evidence type="ECO:0000259" key="1">
    <source>
        <dbReference type="PROSITE" id="PS50995"/>
    </source>
</evidence>
<dbReference type="InterPro" id="IPR036388">
    <property type="entry name" value="WH-like_DNA-bd_sf"/>
</dbReference>
<dbReference type="SMART" id="SM00347">
    <property type="entry name" value="HTH_MARR"/>
    <property type="match status" value="1"/>
</dbReference>
<dbReference type="InterPro" id="IPR039422">
    <property type="entry name" value="MarR/SlyA-like"/>
</dbReference>
<dbReference type="PROSITE" id="PS50995">
    <property type="entry name" value="HTH_MARR_2"/>
    <property type="match status" value="1"/>
</dbReference>
<dbReference type="Proteomes" id="UP001057520">
    <property type="component" value="Chromosome"/>
</dbReference>
<sequence>MKARNPPRSDPEGALLSGGVLDRLLGHAIRQAKFRVRDAFAEAMIGTGLTTQRFTALVLIAENPGLKQIDIAKAMGIARSGATSIISALEEQHLIERAPSPDGRAFALELSAAGRRALPDLIARAEEHDKALTGKLSREEVSLLKGLLARVRLEHAP</sequence>
<evidence type="ECO:0000313" key="3">
    <source>
        <dbReference type="Proteomes" id="UP001057520"/>
    </source>
</evidence>
<proteinExistence type="predicted"/>
<dbReference type="InterPro" id="IPR036390">
    <property type="entry name" value="WH_DNA-bd_sf"/>
</dbReference>
<protein>
    <submittedName>
        <fullName evidence="2">MarR family transcriptional regulator</fullName>
    </submittedName>
</protein>
<name>A0ABY4ZRF3_9CAUL</name>
<gene>
    <name evidence="2" type="ORF">MZV50_22410</name>
</gene>
<dbReference type="PRINTS" id="PR00598">
    <property type="entry name" value="HTHMARR"/>
</dbReference>
<dbReference type="InterPro" id="IPR000835">
    <property type="entry name" value="HTH_MarR-typ"/>
</dbReference>
<dbReference type="SUPFAM" id="SSF46785">
    <property type="entry name" value="Winged helix' DNA-binding domain"/>
    <property type="match status" value="1"/>
</dbReference>
<accession>A0ABY4ZRF3</accession>
<dbReference type="PANTHER" id="PTHR33164">
    <property type="entry name" value="TRANSCRIPTIONAL REGULATOR, MARR FAMILY"/>
    <property type="match status" value="1"/>
</dbReference>
<feature type="domain" description="HTH marR-type" evidence="1">
    <location>
        <begin position="22"/>
        <end position="153"/>
    </location>
</feature>
<evidence type="ECO:0000313" key="2">
    <source>
        <dbReference type="EMBL" id="USQ95270.1"/>
    </source>
</evidence>
<organism evidence="2 3">
    <name type="scientific">Caulobacter segnis</name>
    <dbReference type="NCBI Taxonomy" id="88688"/>
    <lineage>
        <taxon>Bacteria</taxon>
        <taxon>Pseudomonadati</taxon>
        <taxon>Pseudomonadota</taxon>
        <taxon>Alphaproteobacteria</taxon>
        <taxon>Caulobacterales</taxon>
        <taxon>Caulobacteraceae</taxon>
        <taxon>Caulobacter</taxon>
    </lineage>
</organism>
<reference evidence="2 3" key="1">
    <citation type="submission" date="2022-04" db="EMBL/GenBank/DDBJ databases">
        <title>Genome sequence of soybean root-associated Caulobacter segnis RL271.</title>
        <authorList>
            <person name="Longley R."/>
            <person name="Bonito G."/>
            <person name="Trigodet F."/>
            <person name="Crosson S."/>
            <person name="Fiebig A."/>
        </authorList>
    </citation>
    <scope>NUCLEOTIDE SEQUENCE [LARGE SCALE GENOMIC DNA]</scope>
    <source>
        <strain evidence="2 3">RL271</strain>
    </source>
</reference>